<dbReference type="PANTHER" id="PTHR46401:SF2">
    <property type="entry name" value="GLYCOSYLTRANSFERASE WBBK-RELATED"/>
    <property type="match status" value="1"/>
</dbReference>
<comment type="caution">
    <text evidence="3">The sequence shown here is derived from an EMBL/GenBank/DDBJ whole genome shotgun (WGS) entry which is preliminary data.</text>
</comment>
<reference evidence="3 4" key="1">
    <citation type="submission" date="2019-09" db="EMBL/GenBank/DDBJ databases">
        <title>Draft genome sequences of 48 bacterial type strains from the CCUG.</title>
        <authorList>
            <person name="Tunovic T."/>
            <person name="Pineiro-Iglesias B."/>
            <person name="Unosson C."/>
            <person name="Inganas E."/>
            <person name="Ohlen M."/>
            <person name="Cardew S."/>
            <person name="Jensie-Markopoulos S."/>
            <person name="Salva-Serra F."/>
            <person name="Jaen-Luchoro D."/>
            <person name="Karlsson R."/>
            <person name="Svensson-Stadler L."/>
            <person name="Chun J."/>
            <person name="Moore E."/>
        </authorList>
    </citation>
    <scope>NUCLEOTIDE SEQUENCE [LARGE SCALE GENOMIC DNA]</scope>
    <source>
        <strain evidence="3 4">CCUG 65687</strain>
    </source>
</reference>
<dbReference type="Gene3D" id="3.40.50.2000">
    <property type="entry name" value="Glycogen Phosphorylase B"/>
    <property type="match status" value="1"/>
</dbReference>
<dbReference type="GO" id="GO:0009103">
    <property type="term" value="P:lipopolysaccharide biosynthetic process"/>
    <property type="evidence" value="ECO:0007669"/>
    <property type="project" value="TreeGrafter"/>
</dbReference>
<dbReference type="Proteomes" id="UP000473571">
    <property type="component" value="Unassembled WGS sequence"/>
</dbReference>
<dbReference type="Pfam" id="PF12000">
    <property type="entry name" value="Glyco_trans_4_3"/>
    <property type="match status" value="1"/>
</dbReference>
<dbReference type="InterPro" id="IPR022623">
    <property type="entry name" value="Glyco_trans_4"/>
</dbReference>
<sequence>MNIVFIHQNIPAQFRYLLFHFGRDPNFNVIAIADHTRLRANLKQPIPGVRFVGYDFTPTPRDRVSRDLWSIDNALRRGREVAKCLKGLERAGFRPDLVYGHPGWGEMLHVRDVFPDARVVQYCEFYFNREGQDFGFDPEFPDVEPEGLRLRSENMTQLASLVDAHAGISPTEWQRSRYPASIREKISVCHDGIDLEIVRPDPSVRMHLPSRSLTLSFGQQIITYVARNLEPYRGFHRFMRALPEIQRRLPDAHVVIVGGDDVSYGRPTSSGSYRARYLAEVGSRLDPSRIHFLGRLSYLDYLRVLRLSTAHVYLTYPFVLSWSMLEAMATGALVIGSATAPVEEVIEDGRNGLLVDFFSTDAIVDAVVRGCTENVARAEMRKTGIETVRERFSLRDQCLPGIVRLLTEGW</sequence>
<evidence type="ECO:0000313" key="4">
    <source>
        <dbReference type="Proteomes" id="UP000473571"/>
    </source>
</evidence>
<dbReference type="RefSeq" id="WP_151003782.1">
    <property type="nucleotide sequence ID" value="NZ_CABVPO010000026.1"/>
</dbReference>
<accession>A0A6L3NLF7</accession>
<organism evidence="3 4">
    <name type="scientific">Burkholderia territorii</name>
    <dbReference type="NCBI Taxonomy" id="1503055"/>
    <lineage>
        <taxon>Bacteria</taxon>
        <taxon>Pseudomonadati</taxon>
        <taxon>Pseudomonadota</taxon>
        <taxon>Betaproteobacteria</taxon>
        <taxon>Burkholderiales</taxon>
        <taxon>Burkholderiaceae</taxon>
        <taxon>Burkholderia</taxon>
        <taxon>Burkholderia cepacia complex</taxon>
    </lineage>
</organism>
<dbReference type="PANTHER" id="PTHR46401">
    <property type="entry name" value="GLYCOSYLTRANSFERASE WBBK-RELATED"/>
    <property type="match status" value="1"/>
</dbReference>
<evidence type="ECO:0000259" key="1">
    <source>
        <dbReference type="Pfam" id="PF00534"/>
    </source>
</evidence>
<keyword evidence="3" id="KW-0808">Transferase</keyword>
<dbReference type="EMBL" id="VZOL01000031">
    <property type="protein sequence ID" value="KAB0685280.1"/>
    <property type="molecule type" value="Genomic_DNA"/>
</dbReference>
<dbReference type="AlphaFoldDB" id="A0A6L3NLF7"/>
<evidence type="ECO:0000313" key="3">
    <source>
        <dbReference type="EMBL" id="KAB0685280.1"/>
    </source>
</evidence>
<feature type="domain" description="Glycosyl transferase family 1" evidence="1">
    <location>
        <begin position="219"/>
        <end position="384"/>
    </location>
</feature>
<proteinExistence type="predicted"/>
<feature type="domain" description="Glycosyl transferase family 4" evidence="2">
    <location>
        <begin position="39"/>
        <end position="197"/>
    </location>
</feature>
<dbReference type="GO" id="GO:0016757">
    <property type="term" value="F:glycosyltransferase activity"/>
    <property type="evidence" value="ECO:0007669"/>
    <property type="project" value="InterPro"/>
</dbReference>
<evidence type="ECO:0000259" key="2">
    <source>
        <dbReference type="Pfam" id="PF12000"/>
    </source>
</evidence>
<gene>
    <name evidence="3" type="ORF">F7R13_05125</name>
</gene>
<dbReference type="Pfam" id="PF00534">
    <property type="entry name" value="Glycos_transf_1"/>
    <property type="match status" value="1"/>
</dbReference>
<dbReference type="InterPro" id="IPR001296">
    <property type="entry name" value="Glyco_trans_1"/>
</dbReference>
<dbReference type="SUPFAM" id="SSF53756">
    <property type="entry name" value="UDP-Glycosyltransferase/glycogen phosphorylase"/>
    <property type="match status" value="1"/>
</dbReference>
<protein>
    <submittedName>
        <fullName evidence="3">Glycosyltransferase</fullName>
    </submittedName>
</protein>
<name>A0A6L3NLF7_9BURK</name>